<gene>
    <name evidence="1" type="ORF">DRF62_17605</name>
</gene>
<accession>A0A3D9BC42</accession>
<organism evidence="1 2">
    <name type="scientific">Chryseobacterium piscium</name>
    <dbReference type="NCBI Taxonomy" id="333702"/>
    <lineage>
        <taxon>Bacteria</taxon>
        <taxon>Pseudomonadati</taxon>
        <taxon>Bacteroidota</taxon>
        <taxon>Flavobacteriia</taxon>
        <taxon>Flavobacteriales</taxon>
        <taxon>Weeksellaceae</taxon>
        <taxon>Chryseobacterium group</taxon>
        <taxon>Chryseobacterium</taxon>
    </lineage>
</organism>
<name>A0A3D9BC42_9FLAO</name>
<dbReference type="EMBL" id="QNVS01000079">
    <property type="protein sequence ID" value="REC51184.1"/>
    <property type="molecule type" value="Genomic_DNA"/>
</dbReference>
<evidence type="ECO:0000313" key="1">
    <source>
        <dbReference type="EMBL" id="REC51184.1"/>
    </source>
</evidence>
<keyword evidence="2" id="KW-1185">Reference proteome</keyword>
<proteinExistence type="predicted"/>
<comment type="caution">
    <text evidence="1">The sequence shown here is derived from an EMBL/GenBank/DDBJ whole genome shotgun (WGS) entry which is preliminary data.</text>
</comment>
<sequence>MLLRKFHFVLSILSLLTIYSCKEKNISKSDFEFTYPDLNDRYDSQTGIFTRTYADDTINVKVELTENEKLQILKIFQDNDFENMPNEINCSEWGVHPTMYYNLSLNNLKVRYIKTSGDHWFCFNGKKVEKINAIIQSIILNKAEIKTLEDSNIFYE</sequence>
<evidence type="ECO:0000313" key="2">
    <source>
        <dbReference type="Proteomes" id="UP000256512"/>
    </source>
</evidence>
<protein>
    <submittedName>
        <fullName evidence="1">Uncharacterized protein</fullName>
    </submittedName>
</protein>
<reference evidence="1 2" key="1">
    <citation type="journal article" date="2006" name="Int. J. Syst. Evol. Microbiol.">
        <title>Chryseobacterium piscium sp. nov., isolated from fish of the South Atlantic Ocean off South Africa.</title>
        <authorList>
            <person name="de Beer H."/>
            <person name="Hugo C.J."/>
            <person name="Jooste P.J."/>
            <person name="Vancanneyt M."/>
            <person name="Coenye T."/>
            <person name="Vandamme P."/>
        </authorList>
    </citation>
    <scope>NUCLEOTIDE SEQUENCE [LARGE SCALE GENOMIC DNA]</scope>
    <source>
        <strain evidence="1 2">CCUG 51923</strain>
    </source>
</reference>
<dbReference type="AlphaFoldDB" id="A0A3D9BC42"/>
<dbReference type="Proteomes" id="UP000256512">
    <property type="component" value="Unassembled WGS sequence"/>
</dbReference>
<dbReference type="PROSITE" id="PS51257">
    <property type="entry name" value="PROKAR_LIPOPROTEIN"/>
    <property type="match status" value="1"/>
</dbReference>